<dbReference type="Pfam" id="PF07729">
    <property type="entry name" value="FCD"/>
    <property type="match status" value="1"/>
</dbReference>
<dbReference type="CDD" id="cd07377">
    <property type="entry name" value="WHTH_GntR"/>
    <property type="match status" value="1"/>
</dbReference>
<keyword evidence="6" id="KW-1185">Reference proteome</keyword>
<dbReference type="InterPro" id="IPR036388">
    <property type="entry name" value="WH-like_DNA-bd_sf"/>
</dbReference>
<dbReference type="STRING" id="441112.SAMN04488094_103232"/>
<keyword evidence="3" id="KW-0804">Transcription</keyword>
<dbReference type="SUPFAM" id="SSF48008">
    <property type="entry name" value="GntR ligand-binding domain-like"/>
    <property type="match status" value="1"/>
</dbReference>
<dbReference type="SMART" id="SM00345">
    <property type="entry name" value="HTH_GNTR"/>
    <property type="match status" value="1"/>
</dbReference>
<evidence type="ECO:0000256" key="1">
    <source>
        <dbReference type="ARBA" id="ARBA00023015"/>
    </source>
</evidence>
<dbReference type="PRINTS" id="PR00035">
    <property type="entry name" value="HTHGNTR"/>
</dbReference>
<gene>
    <name evidence="5" type="ORF">SAMN04488094_103232</name>
</gene>
<dbReference type="InterPro" id="IPR036390">
    <property type="entry name" value="WH_DNA-bd_sf"/>
</dbReference>
<dbReference type="AlphaFoldDB" id="A0A1I1HNF9"/>
<proteinExistence type="predicted"/>
<dbReference type="SUPFAM" id="SSF46785">
    <property type="entry name" value="Winged helix' DNA-binding domain"/>
    <property type="match status" value="1"/>
</dbReference>
<dbReference type="Gene3D" id="1.20.120.530">
    <property type="entry name" value="GntR ligand-binding domain-like"/>
    <property type="match status" value="1"/>
</dbReference>
<dbReference type="SMART" id="SM00895">
    <property type="entry name" value="FCD"/>
    <property type="match status" value="1"/>
</dbReference>
<reference evidence="5 6" key="1">
    <citation type="submission" date="2016-10" db="EMBL/GenBank/DDBJ databases">
        <authorList>
            <person name="de Groot N.N."/>
        </authorList>
    </citation>
    <scope>NUCLEOTIDE SEQUENCE [LARGE SCALE GENOMIC DNA]</scope>
    <source>
        <strain evidence="5 6">DSM 19548</strain>
    </source>
</reference>
<evidence type="ECO:0000259" key="4">
    <source>
        <dbReference type="PROSITE" id="PS50949"/>
    </source>
</evidence>
<accession>A0A1I1HNF9</accession>
<dbReference type="PANTHER" id="PTHR43537:SF24">
    <property type="entry name" value="GLUCONATE OPERON TRANSCRIPTIONAL REPRESSOR"/>
    <property type="match status" value="1"/>
</dbReference>
<sequence>MDKAENGGDQRRSMVAYEVLLEKILSGELLPGSIIQERRLTEEIGVSRTPVRDALLMLENEGLLVRREPRMLQVKHMDTREYFDNLHIRQILEPEAASLAAQRVATAEVEALEARIEALAASDEPERAEIRATDERLHEMIGLNSGNPQLWRIVQGLRLQTLVFDVKSLPERRQATFAEHLTILGALKARNSDAARDAMFSHLENVRKSIIDHLTGGGASGR</sequence>
<dbReference type="EMBL" id="FOLG01000003">
    <property type="protein sequence ID" value="SFC25647.1"/>
    <property type="molecule type" value="Genomic_DNA"/>
</dbReference>
<dbReference type="Proteomes" id="UP000198728">
    <property type="component" value="Unassembled WGS sequence"/>
</dbReference>
<keyword evidence="2 5" id="KW-0238">DNA-binding</keyword>
<feature type="domain" description="HTH gntR-type" evidence="4">
    <location>
        <begin position="10"/>
        <end position="77"/>
    </location>
</feature>
<dbReference type="PROSITE" id="PS50949">
    <property type="entry name" value="HTH_GNTR"/>
    <property type="match status" value="1"/>
</dbReference>
<dbReference type="GO" id="GO:0003677">
    <property type="term" value="F:DNA binding"/>
    <property type="evidence" value="ECO:0007669"/>
    <property type="project" value="UniProtKB-KW"/>
</dbReference>
<dbReference type="InterPro" id="IPR000524">
    <property type="entry name" value="Tscrpt_reg_HTH_GntR"/>
</dbReference>
<evidence type="ECO:0000256" key="3">
    <source>
        <dbReference type="ARBA" id="ARBA00023163"/>
    </source>
</evidence>
<dbReference type="Gene3D" id="1.10.10.10">
    <property type="entry name" value="Winged helix-like DNA-binding domain superfamily/Winged helix DNA-binding domain"/>
    <property type="match status" value="1"/>
</dbReference>
<keyword evidence="1" id="KW-0805">Transcription regulation</keyword>
<dbReference type="GO" id="GO:0003700">
    <property type="term" value="F:DNA-binding transcription factor activity"/>
    <property type="evidence" value="ECO:0007669"/>
    <property type="project" value="InterPro"/>
</dbReference>
<organism evidence="5 6">
    <name type="scientific">Tropicimonas isoalkanivorans</name>
    <dbReference type="NCBI Taxonomy" id="441112"/>
    <lineage>
        <taxon>Bacteria</taxon>
        <taxon>Pseudomonadati</taxon>
        <taxon>Pseudomonadota</taxon>
        <taxon>Alphaproteobacteria</taxon>
        <taxon>Rhodobacterales</taxon>
        <taxon>Roseobacteraceae</taxon>
        <taxon>Tropicimonas</taxon>
    </lineage>
</organism>
<evidence type="ECO:0000313" key="6">
    <source>
        <dbReference type="Proteomes" id="UP000198728"/>
    </source>
</evidence>
<protein>
    <submittedName>
        <fullName evidence="5">DNA-binding transcriptional regulator, GntR family</fullName>
    </submittedName>
</protein>
<name>A0A1I1HNF9_9RHOB</name>
<dbReference type="InterPro" id="IPR011711">
    <property type="entry name" value="GntR_C"/>
</dbReference>
<dbReference type="InterPro" id="IPR008920">
    <property type="entry name" value="TF_FadR/GntR_C"/>
</dbReference>
<evidence type="ECO:0000256" key="2">
    <source>
        <dbReference type="ARBA" id="ARBA00023125"/>
    </source>
</evidence>
<dbReference type="Pfam" id="PF00392">
    <property type="entry name" value="GntR"/>
    <property type="match status" value="1"/>
</dbReference>
<dbReference type="PANTHER" id="PTHR43537">
    <property type="entry name" value="TRANSCRIPTIONAL REGULATOR, GNTR FAMILY"/>
    <property type="match status" value="1"/>
</dbReference>
<evidence type="ECO:0000313" key="5">
    <source>
        <dbReference type="EMBL" id="SFC25647.1"/>
    </source>
</evidence>